<dbReference type="RefSeq" id="WP_126520843.1">
    <property type="nucleotide sequence ID" value="NZ_RXNU01000006.1"/>
</dbReference>
<evidence type="ECO:0000313" key="3">
    <source>
        <dbReference type="Proteomes" id="UP000267448"/>
    </source>
</evidence>
<dbReference type="AlphaFoldDB" id="A0A431WSK2"/>
<keyword evidence="3" id="KW-1185">Reference proteome</keyword>
<feature type="chain" id="PRO_5019058296" description="Lipoprotein" evidence="1">
    <location>
        <begin position="19"/>
        <end position="245"/>
    </location>
</feature>
<evidence type="ECO:0000256" key="1">
    <source>
        <dbReference type="SAM" id="SignalP"/>
    </source>
</evidence>
<gene>
    <name evidence="2" type="ORF">EKG38_14000</name>
</gene>
<name>A0A431WSK2_9GAMM</name>
<feature type="signal peptide" evidence="1">
    <location>
        <begin position="1"/>
        <end position="18"/>
    </location>
</feature>
<evidence type="ECO:0008006" key="4">
    <source>
        <dbReference type="Google" id="ProtNLM"/>
    </source>
</evidence>
<comment type="caution">
    <text evidence="2">The sequence shown here is derived from an EMBL/GenBank/DDBJ whole genome shotgun (WGS) entry which is preliminary data.</text>
</comment>
<protein>
    <recommendedName>
        <fullName evidence="4">Lipoprotein</fullName>
    </recommendedName>
</protein>
<sequence>MKKLVLASLIVAALTACGGSSDDKSAIPEPITCSEQWIDTKSPDQYGLVERLYSVCSDGSQEHVETKEFAPLVTSPMDVSLANHRTTVETGSVFPEDVNITYAQETEMLGDVGDGYIEYEATRAFVNQLQTAKDSNGTHRYYWSLAVSNFTGQAGGSEHAVTLTVSTGQAGKSSTRVRLTSNGDEIIDCVSLNDTCSYSGSEYHYDSTKLETLLFVNGINMLNDHDKDWATIALQFISEDTGIKL</sequence>
<dbReference type="Proteomes" id="UP000267448">
    <property type="component" value="Unassembled WGS sequence"/>
</dbReference>
<evidence type="ECO:0000313" key="2">
    <source>
        <dbReference type="EMBL" id="RTR38612.1"/>
    </source>
</evidence>
<dbReference type="EMBL" id="RXNU01000006">
    <property type="protein sequence ID" value="RTR38612.1"/>
    <property type="molecule type" value="Genomic_DNA"/>
</dbReference>
<reference evidence="2 3" key="1">
    <citation type="submission" date="2018-12" db="EMBL/GenBank/DDBJ databases">
        <authorList>
            <person name="Yu L."/>
        </authorList>
    </citation>
    <scope>NUCLEOTIDE SEQUENCE [LARGE SCALE GENOMIC DNA]</scope>
    <source>
        <strain evidence="2 3">HAW-EB2</strain>
    </source>
</reference>
<keyword evidence="1" id="KW-0732">Signal</keyword>
<dbReference type="PROSITE" id="PS51257">
    <property type="entry name" value="PROKAR_LIPOPROTEIN"/>
    <property type="match status" value="1"/>
</dbReference>
<accession>A0A431WSK2</accession>
<proteinExistence type="predicted"/>
<organism evidence="2 3">
    <name type="scientific">Shewanella canadensis</name>
    <dbReference type="NCBI Taxonomy" id="271096"/>
    <lineage>
        <taxon>Bacteria</taxon>
        <taxon>Pseudomonadati</taxon>
        <taxon>Pseudomonadota</taxon>
        <taxon>Gammaproteobacteria</taxon>
        <taxon>Alteromonadales</taxon>
        <taxon>Shewanellaceae</taxon>
        <taxon>Shewanella</taxon>
    </lineage>
</organism>